<gene>
    <name evidence="1" type="ORF">H257_17368</name>
</gene>
<sequence length="131" mass="14825">MARASHEDIPTATKMAMQVELRTTAQYNTLPHGTLTRLATKVRNEDVLDAVAGVDIQLRRTIRSTAHHALISKSTLNRRLQEVVLDLKPALTPEHMSSRVAFCLSNVIQNDASPSVFREFDDFIHVDEKWF</sequence>
<dbReference type="VEuPathDB" id="FungiDB:H257_17368"/>
<dbReference type="EMBL" id="KI913218">
    <property type="protein sequence ID" value="ETV66020.1"/>
    <property type="molecule type" value="Genomic_DNA"/>
</dbReference>
<proteinExistence type="predicted"/>
<dbReference type="RefSeq" id="XP_009844449.1">
    <property type="nucleotide sequence ID" value="XM_009846147.1"/>
</dbReference>
<organism evidence="1">
    <name type="scientific">Aphanomyces astaci</name>
    <name type="common">Crayfish plague agent</name>
    <dbReference type="NCBI Taxonomy" id="112090"/>
    <lineage>
        <taxon>Eukaryota</taxon>
        <taxon>Sar</taxon>
        <taxon>Stramenopiles</taxon>
        <taxon>Oomycota</taxon>
        <taxon>Saprolegniomycetes</taxon>
        <taxon>Saprolegniales</taxon>
        <taxon>Verrucalvaceae</taxon>
        <taxon>Aphanomyces</taxon>
    </lineage>
</organism>
<reference evidence="1" key="1">
    <citation type="submission" date="2013-12" db="EMBL/GenBank/DDBJ databases">
        <title>The Genome Sequence of Aphanomyces astaci APO3.</title>
        <authorList>
            <consortium name="The Broad Institute Genomics Platform"/>
            <person name="Russ C."/>
            <person name="Tyler B."/>
            <person name="van West P."/>
            <person name="Dieguez-Uribeondo J."/>
            <person name="Young S.K."/>
            <person name="Zeng Q."/>
            <person name="Gargeya S."/>
            <person name="Fitzgerald M."/>
            <person name="Abouelleil A."/>
            <person name="Alvarado L."/>
            <person name="Chapman S.B."/>
            <person name="Gainer-Dewar J."/>
            <person name="Goldberg J."/>
            <person name="Griggs A."/>
            <person name="Gujja S."/>
            <person name="Hansen M."/>
            <person name="Howarth C."/>
            <person name="Imamovic A."/>
            <person name="Ireland A."/>
            <person name="Larimer J."/>
            <person name="McCowan C."/>
            <person name="Murphy C."/>
            <person name="Pearson M."/>
            <person name="Poon T.W."/>
            <person name="Priest M."/>
            <person name="Roberts A."/>
            <person name="Saif S."/>
            <person name="Shea T."/>
            <person name="Sykes S."/>
            <person name="Wortman J."/>
            <person name="Nusbaum C."/>
            <person name="Birren B."/>
        </authorList>
    </citation>
    <scope>NUCLEOTIDE SEQUENCE [LARGE SCALE GENOMIC DNA]</scope>
    <source>
        <strain evidence="1">APO3</strain>
    </source>
</reference>
<name>W4FEX5_APHAT</name>
<dbReference type="GeneID" id="20819364"/>
<dbReference type="PANTHER" id="PTHR47169:SF2">
    <property type="entry name" value="OS01G0541250 PROTEIN"/>
    <property type="match status" value="1"/>
</dbReference>
<dbReference type="PANTHER" id="PTHR47169">
    <property type="entry name" value="OS01G0541250 PROTEIN"/>
    <property type="match status" value="1"/>
</dbReference>
<protein>
    <recommendedName>
        <fullName evidence="2">Transposase Tc1-like domain-containing protein</fullName>
    </recommendedName>
</protein>
<evidence type="ECO:0008006" key="2">
    <source>
        <dbReference type="Google" id="ProtNLM"/>
    </source>
</evidence>
<evidence type="ECO:0000313" key="1">
    <source>
        <dbReference type="EMBL" id="ETV66020.1"/>
    </source>
</evidence>
<dbReference type="AlphaFoldDB" id="W4FEX5"/>
<accession>W4FEX5</accession>